<feature type="modified residue" description="4-aspartylphosphate" evidence="2">
    <location>
        <position position="55"/>
    </location>
</feature>
<keyword evidence="6" id="KW-1185">Reference proteome</keyword>
<feature type="domain" description="Response regulatory" evidence="3">
    <location>
        <begin position="2"/>
        <end position="115"/>
    </location>
</feature>
<dbReference type="GO" id="GO:0000156">
    <property type="term" value="F:phosphorelay response regulator activity"/>
    <property type="evidence" value="ECO:0007669"/>
    <property type="project" value="TreeGrafter"/>
</dbReference>
<gene>
    <name evidence="5" type="ORF">DI487_01350</name>
</gene>
<dbReference type="KEGG" id="fse:DI487_01350"/>
<dbReference type="SMART" id="SM00448">
    <property type="entry name" value="REC"/>
    <property type="match status" value="1"/>
</dbReference>
<dbReference type="Proteomes" id="UP000245429">
    <property type="component" value="Chromosome"/>
</dbReference>
<dbReference type="Pfam" id="PF04397">
    <property type="entry name" value="LytTR"/>
    <property type="match status" value="1"/>
</dbReference>
<dbReference type="InterPro" id="IPR039420">
    <property type="entry name" value="WalR-like"/>
</dbReference>
<dbReference type="Gene3D" id="2.40.50.1020">
    <property type="entry name" value="LytTr DNA-binding domain"/>
    <property type="match status" value="1"/>
</dbReference>
<dbReference type="AlphaFoldDB" id="A0A2U8QS01"/>
<evidence type="ECO:0000313" key="6">
    <source>
        <dbReference type="Proteomes" id="UP000245429"/>
    </source>
</evidence>
<dbReference type="PROSITE" id="PS50930">
    <property type="entry name" value="HTH_LYTTR"/>
    <property type="match status" value="1"/>
</dbReference>
<dbReference type="GO" id="GO:0000976">
    <property type="term" value="F:transcription cis-regulatory region binding"/>
    <property type="evidence" value="ECO:0007669"/>
    <property type="project" value="TreeGrafter"/>
</dbReference>
<dbReference type="Gene3D" id="3.40.50.2300">
    <property type="match status" value="1"/>
</dbReference>
<dbReference type="GO" id="GO:0032993">
    <property type="term" value="C:protein-DNA complex"/>
    <property type="evidence" value="ECO:0007669"/>
    <property type="project" value="TreeGrafter"/>
</dbReference>
<sequence length="253" mass="29479">MKIIIIEDEALLAQELATTLKSINNTIEIEVILESVQEAKTYFQNHPRPDLIFSDIQLGDGLSFEIIKDENIKTPVIFCTAYDDYAIEAFKASGIEYILKPFSKQTLEIALLKFEHLKEHITSNMIQKYEAVQGNLQKVNNTKKSFVINYRGRFLPVSLDKIAMFYLENEVNCVQLFTGKVYYIPNSLEEVEQKVDDNFFRVNRQFLINKMAIQEAIEHFPRKLKIQLTFPFEKEIVVSKEKKTKLLRWLSGK</sequence>
<keyword evidence="2" id="KW-0597">Phosphoprotein</keyword>
<proteinExistence type="predicted"/>
<dbReference type="InterPro" id="IPR007492">
    <property type="entry name" value="LytTR_DNA-bd_dom"/>
</dbReference>
<dbReference type="EMBL" id="CP029463">
    <property type="protein sequence ID" value="AWM12646.1"/>
    <property type="molecule type" value="Genomic_DNA"/>
</dbReference>
<dbReference type="InterPro" id="IPR011006">
    <property type="entry name" value="CheY-like_superfamily"/>
</dbReference>
<feature type="domain" description="HTH LytTR-type" evidence="4">
    <location>
        <begin position="146"/>
        <end position="215"/>
    </location>
</feature>
<evidence type="ECO:0000256" key="1">
    <source>
        <dbReference type="ARBA" id="ARBA00023125"/>
    </source>
</evidence>
<dbReference type="PANTHER" id="PTHR48111:SF69">
    <property type="entry name" value="RESPONSE REGULATOR RECEIVER"/>
    <property type="match status" value="1"/>
</dbReference>
<dbReference type="OrthoDB" id="2168082at2"/>
<dbReference type="PROSITE" id="PS50110">
    <property type="entry name" value="RESPONSE_REGULATORY"/>
    <property type="match status" value="1"/>
</dbReference>
<dbReference type="InterPro" id="IPR001789">
    <property type="entry name" value="Sig_transdc_resp-reg_receiver"/>
</dbReference>
<dbReference type="PANTHER" id="PTHR48111">
    <property type="entry name" value="REGULATOR OF RPOS"/>
    <property type="match status" value="1"/>
</dbReference>
<accession>A0A2U8QS01</accession>
<dbReference type="RefSeq" id="WP_109568055.1">
    <property type="nucleotide sequence ID" value="NZ_CP029463.1"/>
</dbReference>
<organism evidence="5 6">
    <name type="scientific">Flavobacterium sediminis</name>
    <dbReference type="NCBI Taxonomy" id="2201181"/>
    <lineage>
        <taxon>Bacteria</taxon>
        <taxon>Pseudomonadati</taxon>
        <taxon>Bacteroidota</taxon>
        <taxon>Flavobacteriia</taxon>
        <taxon>Flavobacteriales</taxon>
        <taxon>Flavobacteriaceae</taxon>
        <taxon>Flavobacterium</taxon>
    </lineage>
</organism>
<dbReference type="GO" id="GO:0006355">
    <property type="term" value="P:regulation of DNA-templated transcription"/>
    <property type="evidence" value="ECO:0007669"/>
    <property type="project" value="TreeGrafter"/>
</dbReference>
<reference evidence="5 6" key="1">
    <citation type="submission" date="2018-05" db="EMBL/GenBank/DDBJ databases">
        <title>Flavobacterium sp. MEBiC07310.</title>
        <authorList>
            <person name="Baek K."/>
        </authorList>
    </citation>
    <scope>NUCLEOTIDE SEQUENCE [LARGE SCALE GENOMIC DNA]</scope>
    <source>
        <strain evidence="5 6">MEBiC07310</strain>
    </source>
</reference>
<name>A0A2U8QS01_9FLAO</name>
<dbReference type="SMART" id="SM00850">
    <property type="entry name" value="LytTR"/>
    <property type="match status" value="1"/>
</dbReference>
<dbReference type="SUPFAM" id="SSF52172">
    <property type="entry name" value="CheY-like"/>
    <property type="match status" value="1"/>
</dbReference>
<keyword evidence="1 5" id="KW-0238">DNA-binding</keyword>
<dbReference type="Pfam" id="PF00072">
    <property type="entry name" value="Response_reg"/>
    <property type="match status" value="1"/>
</dbReference>
<evidence type="ECO:0000259" key="3">
    <source>
        <dbReference type="PROSITE" id="PS50110"/>
    </source>
</evidence>
<dbReference type="GO" id="GO:0005829">
    <property type="term" value="C:cytosol"/>
    <property type="evidence" value="ECO:0007669"/>
    <property type="project" value="TreeGrafter"/>
</dbReference>
<protein>
    <submittedName>
        <fullName evidence="5">DNA-binding response regulator</fullName>
    </submittedName>
</protein>
<evidence type="ECO:0000259" key="4">
    <source>
        <dbReference type="PROSITE" id="PS50930"/>
    </source>
</evidence>
<evidence type="ECO:0000313" key="5">
    <source>
        <dbReference type="EMBL" id="AWM12646.1"/>
    </source>
</evidence>
<evidence type="ECO:0000256" key="2">
    <source>
        <dbReference type="PROSITE-ProRule" id="PRU00169"/>
    </source>
</evidence>